<protein>
    <submittedName>
        <fullName evidence="2">Uncharacterized protein</fullName>
    </submittedName>
</protein>
<accession>K9ZJL3</accession>
<dbReference type="PATRIC" id="fig|272123.3.peg.3882"/>
<name>K9ZJL3_ANACC</name>
<dbReference type="EMBL" id="CP003659">
    <property type="protein sequence ID" value="AFZ58964.1"/>
    <property type="molecule type" value="Genomic_DNA"/>
</dbReference>
<dbReference type="RefSeq" id="WP_015215586.1">
    <property type="nucleotide sequence ID" value="NC_019771.1"/>
</dbReference>
<dbReference type="KEGG" id="acy:Anacy_3569"/>
<dbReference type="AlphaFoldDB" id="K9ZJL3"/>
<feature type="signal peptide" evidence="1">
    <location>
        <begin position="1"/>
        <end position="32"/>
    </location>
</feature>
<sequence>MTPKIQPTAHPQVKGLILTLLLSVLMAETAQAQSIPSINIPTIKVLDISVIRPSINIPKPTIKIEIPSVIKPQDNIFKQPTNFVINGAANNTRPSFISVIQDGINIPQIQTGIGQTTVIENTKINTTINIPTATTTLSTINVVVPSTNIVDPGNINFNVTTTPISDQGSVMNSVNLSLPLPILD</sequence>
<organism evidence="2 3">
    <name type="scientific">Anabaena cylindrica (strain ATCC 27899 / PCC 7122)</name>
    <dbReference type="NCBI Taxonomy" id="272123"/>
    <lineage>
        <taxon>Bacteria</taxon>
        <taxon>Bacillati</taxon>
        <taxon>Cyanobacteriota</taxon>
        <taxon>Cyanophyceae</taxon>
        <taxon>Nostocales</taxon>
        <taxon>Nostocaceae</taxon>
        <taxon>Anabaena</taxon>
    </lineage>
</organism>
<reference evidence="3" key="1">
    <citation type="journal article" date="2013" name="Proc. Natl. Acad. Sci. U.S.A.">
        <title>Improving the coverage of the cyanobacterial phylum using diversity-driven genome sequencing.</title>
        <authorList>
            <person name="Shih P.M."/>
            <person name="Wu D."/>
            <person name="Latifi A."/>
            <person name="Axen S.D."/>
            <person name="Fewer D.P."/>
            <person name="Talla E."/>
            <person name="Calteau A."/>
            <person name="Cai F."/>
            <person name="Tandeau de Marsac N."/>
            <person name="Rippka R."/>
            <person name="Herdman M."/>
            <person name="Sivonen K."/>
            <person name="Coursin T."/>
            <person name="Laurent T."/>
            <person name="Goodwin L."/>
            <person name="Nolan M."/>
            <person name="Davenport K.W."/>
            <person name="Han C.S."/>
            <person name="Rubin E.M."/>
            <person name="Eisen J.A."/>
            <person name="Woyke T."/>
            <person name="Gugger M."/>
            <person name="Kerfeld C.A."/>
        </authorList>
    </citation>
    <scope>NUCLEOTIDE SEQUENCE [LARGE SCALE GENOMIC DNA]</scope>
    <source>
        <strain evidence="3">ATCC 27899 / PCC 7122</strain>
    </source>
</reference>
<dbReference type="HOGENOM" id="CLU_1465344_0_0_3"/>
<evidence type="ECO:0000313" key="3">
    <source>
        <dbReference type="Proteomes" id="UP000010474"/>
    </source>
</evidence>
<keyword evidence="3" id="KW-1185">Reference proteome</keyword>
<evidence type="ECO:0000313" key="2">
    <source>
        <dbReference type="EMBL" id="AFZ58964.1"/>
    </source>
</evidence>
<gene>
    <name evidence="2" type="ordered locus">Anacy_3569</name>
</gene>
<dbReference type="OrthoDB" id="10017801at2"/>
<evidence type="ECO:0000256" key="1">
    <source>
        <dbReference type="SAM" id="SignalP"/>
    </source>
</evidence>
<proteinExistence type="predicted"/>
<feature type="chain" id="PRO_5030173378" evidence="1">
    <location>
        <begin position="33"/>
        <end position="184"/>
    </location>
</feature>
<dbReference type="STRING" id="272123.Anacy_3569"/>
<dbReference type="Proteomes" id="UP000010474">
    <property type="component" value="Chromosome"/>
</dbReference>
<keyword evidence="1" id="KW-0732">Signal</keyword>